<evidence type="ECO:0000313" key="3">
    <source>
        <dbReference type="Proteomes" id="UP000033935"/>
    </source>
</evidence>
<reference evidence="2 3" key="1">
    <citation type="journal article" date="2015" name="Nature">
        <title>rRNA introns, odd ribosomes, and small enigmatic genomes across a large radiation of phyla.</title>
        <authorList>
            <person name="Brown C.T."/>
            <person name="Hug L.A."/>
            <person name="Thomas B.C."/>
            <person name="Sharon I."/>
            <person name="Castelle C.J."/>
            <person name="Singh A."/>
            <person name="Wilkins M.J."/>
            <person name="Williams K.H."/>
            <person name="Banfield J.F."/>
        </authorList>
    </citation>
    <scope>NUCLEOTIDE SEQUENCE [LARGE SCALE GENOMIC DNA]</scope>
</reference>
<dbReference type="Gene3D" id="3.40.50.880">
    <property type="match status" value="1"/>
</dbReference>
<dbReference type="InterPro" id="IPR029062">
    <property type="entry name" value="Class_I_gatase-like"/>
</dbReference>
<dbReference type="Gene3D" id="3.30.379.10">
    <property type="entry name" value="Chitobiase/beta-hexosaminidase domain 2-like"/>
    <property type="match status" value="1"/>
</dbReference>
<evidence type="ECO:0008006" key="4">
    <source>
        <dbReference type="Google" id="ProtNLM"/>
    </source>
</evidence>
<evidence type="ECO:0000313" key="2">
    <source>
        <dbReference type="EMBL" id="KKR04724.1"/>
    </source>
</evidence>
<dbReference type="SUPFAM" id="SSF55545">
    <property type="entry name" value="beta-N-acetylhexosaminidase-like domain"/>
    <property type="match status" value="1"/>
</dbReference>
<dbReference type="EMBL" id="LBWG01000004">
    <property type="protein sequence ID" value="KKR04724.1"/>
    <property type="molecule type" value="Genomic_DNA"/>
</dbReference>
<dbReference type="AlphaFoldDB" id="A0A0G0ML42"/>
<protein>
    <recommendedName>
        <fullName evidence="4">LamG-like jellyroll fold domain-containing protein</fullName>
    </recommendedName>
</protein>
<sequence length="1113" mass="126606">MRRFSFVLGVLGVCASSFCHGNEKLETVLYLPFNKSENILKNISGDNKLSISSKNVQEKTDDSKLGNAALFNGKDSLIEIKSLNLKPNESFTIEFRVKAEPQKSAEAFPIILYGNKDLKWEISFFSRGRIGFFQKKNNKILQGTVMLSQMGRQEKWTHIAFVRDSKEGKIRFYQDGQMLYEKSEIPDSFSISPNETMYIGGENSKEGSKHFHGLLGKFVFYKGAKRIFDAENSGQNVSEYKPASPVLEKPDPMIAASWEVLKKYQLNIVPAPKDIKVTGEAMAISPDEWGLELKNDYLSPGIEFFNERMELAGGKALKENKNAQNRIIIGDFEKLKEYLPKIGNPEKPPRQGYVIGTFSEDGKKRFVIAGTDKEGSLYGCITLALALKKGEKNPFLYPITARDWPDFTYRMANFHILPGKFDFESTKKIIDRALALKFNMVQGSSLYTTIADMIKNSEKIKKYYDYANKRGIRMLIQNHTCVEEDIPKFDSKTVKGASHIYYPYKTEEGLLADSHYGPGRAFTWCRDDLIEKRGFQLNQLLNEINGNSVFLHSMDCGGVDNPGNWAKRTPMDIKRWRNDRAAAEANLYNIIYNNMIKNHPDLLCIIVEYPYGASYLKNREIIEWLTRLNRLLNPDIYFCMRECSRENLEKWLAMTGKRPYIIGFEPYPVRHQQFFSCMPRYARTFYFKDREKDIYWMFSNSTLKRNLEPKALIQAEYAWNTEAPGWGWFPEDAKYITRIDEQVPQINEELLPRALSIFYGEKAAQYIAKALSTCISAGITTNQSAFQGASLSSYFNAKAKAGEEAVKDMEKAAPLVTGNEKNEFDFLYSLIKTAAILNKVKSMQLQARDDLANGKTEAAEQTIAEARKLLKNVKEPKWTSLLSKELDVAKNVGWFREKKKYLERIKKENIKVGVYNYGFHKGIVYSLDNAAGMKTGVFEDPQPAYLKNFDAVIFNACKDTGDVYGDWRKAVRDFAENGGVVIFTHNAIGRYPSSDFGKQIFPEICSGYAGQQINETELTVKKDIDEGFKAGDKYIHGYSDHLLPEPGKNAEILLVNKLGKAVAVGGKVGKGYVIYTGEIFGLSNESNDSDLTGDNWKMLFHMIRYAKKNCTKI</sequence>
<dbReference type="SUPFAM" id="SSF49899">
    <property type="entry name" value="Concanavalin A-like lectins/glucanases"/>
    <property type="match status" value="1"/>
</dbReference>
<gene>
    <name evidence="2" type="ORF">UT30_C0004G0037</name>
</gene>
<dbReference type="InterPro" id="IPR013320">
    <property type="entry name" value="ConA-like_dom_sf"/>
</dbReference>
<dbReference type="Pfam" id="PF13385">
    <property type="entry name" value="Laminin_G_3"/>
    <property type="match status" value="1"/>
</dbReference>
<proteinExistence type="predicted"/>
<dbReference type="InterPro" id="IPR029018">
    <property type="entry name" value="Hex-like_dom2"/>
</dbReference>
<name>A0A0G0ML42_9BACT</name>
<dbReference type="SUPFAM" id="SSF52317">
    <property type="entry name" value="Class I glutamine amidotransferase-like"/>
    <property type="match status" value="1"/>
</dbReference>
<dbReference type="Gene3D" id="2.60.120.200">
    <property type="match status" value="1"/>
</dbReference>
<dbReference type="GO" id="GO:0016787">
    <property type="term" value="F:hydrolase activity"/>
    <property type="evidence" value="ECO:0007669"/>
    <property type="project" value="UniProtKB-KW"/>
</dbReference>
<accession>A0A0G0ML42</accession>
<dbReference type="GO" id="GO:0005975">
    <property type="term" value="P:carbohydrate metabolic process"/>
    <property type="evidence" value="ECO:0007669"/>
    <property type="project" value="UniProtKB-ARBA"/>
</dbReference>
<evidence type="ECO:0000256" key="1">
    <source>
        <dbReference type="ARBA" id="ARBA00022801"/>
    </source>
</evidence>
<dbReference type="Proteomes" id="UP000033935">
    <property type="component" value="Unassembled WGS sequence"/>
</dbReference>
<comment type="caution">
    <text evidence="2">The sequence shown here is derived from an EMBL/GenBank/DDBJ whole genome shotgun (WGS) entry which is preliminary data.</text>
</comment>
<organism evidence="2 3">
    <name type="scientific">Candidatus Uhrbacteria bacterium GW2011_GWF2_39_13</name>
    <dbReference type="NCBI Taxonomy" id="1618995"/>
    <lineage>
        <taxon>Bacteria</taxon>
        <taxon>Candidatus Uhriibacteriota</taxon>
    </lineage>
</organism>
<keyword evidence="1" id="KW-0378">Hydrolase</keyword>